<evidence type="ECO:0000313" key="2">
    <source>
        <dbReference type="WBParaSite" id="RSKR_0000852900.1"/>
    </source>
</evidence>
<protein>
    <submittedName>
        <fullName evidence="2">B30.2/SPRY domain-containing protein</fullName>
    </submittedName>
</protein>
<dbReference type="WBParaSite" id="RSKR_0000852900.1">
    <property type="protein sequence ID" value="RSKR_0000852900.1"/>
    <property type="gene ID" value="RSKR_0000852900"/>
</dbReference>
<organism evidence="1 2">
    <name type="scientific">Rhabditophanes sp. KR3021</name>
    <dbReference type="NCBI Taxonomy" id="114890"/>
    <lineage>
        <taxon>Eukaryota</taxon>
        <taxon>Metazoa</taxon>
        <taxon>Ecdysozoa</taxon>
        <taxon>Nematoda</taxon>
        <taxon>Chromadorea</taxon>
        <taxon>Rhabditida</taxon>
        <taxon>Tylenchina</taxon>
        <taxon>Panagrolaimomorpha</taxon>
        <taxon>Strongyloidoidea</taxon>
        <taxon>Alloionematidae</taxon>
        <taxon>Rhabditophanes</taxon>
    </lineage>
</organism>
<accession>A0AC35U8F1</accession>
<sequence>MEKPSTHQMTLRTRKPVVIVVKKPKAVRAPKRTAPTPLPISEYQYDPKIRRIPETDEEKLVACLQADVWTWNHNSKQNNVFIMSHGNCVVINPIFAVGTVGVRGIRDLTKKGLTYWRINFSPPLSGTSIMFGVATANANLHEPIDYTNLLGYDNQSWGLHHRGYTYHNKVAKQFMNALPIFDKSCIGVLFDSTGDVGKMSYYVNGQFMGVGFDNIPLNQPLFPVVSSTCQCTRFFLLDRFVRNEMTSSLKHLAASAIGRIVESPDKLKKLPVPDILQPLLRERWDASQITLGYPYVRTTSGFEKAPIINSHVPHPSDCPCSICKELGDNNIILL</sequence>
<evidence type="ECO:0000313" key="1">
    <source>
        <dbReference type="Proteomes" id="UP000095286"/>
    </source>
</evidence>
<dbReference type="Proteomes" id="UP000095286">
    <property type="component" value="Unplaced"/>
</dbReference>
<reference evidence="2" key="1">
    <citation type="submission" date="2016-11" db="UniProtKB">
        <authorList>
            <consortium name="WormBaseParasite"/>
        </authorList>
    </citation>
    <scope>IDENTIFICATION</scope>
    <source>
        <strain evidence="2">KR3021</strain>
    </source>
</reference>
<proteinExistence type="predicted"/>
<name>A0AC35U8F1_9BILA</name>